<sequence>MNTIKNVRHLLKCKEITCRELTVRFLKAAEELNPELTAYITLTREAALKTADDVDKKIQKGEELQPLEGIPFCLKDNISTKGLRTTCASRMLEDYTPIYDAAVWESLKGQNAVIIGKGNMDEFAMGSTCENSYFGGAKNPRNLGHVAGGSSGGVAAAVAGNLAVYGIGSDTGGSIRMPASFCGLVGLKPTYGAVSRRGLIAYGSSLDQIGPIAACTEDAAAVFDEICAKDPLDMTSEGSEPVSDKLTGSVRGLRIGLAKEFFDGLPESVRRPLDEAVDLYRKLGAELVELEFPLLKYVLPTYYIIACAEASSNLGRYDGLRYGHRASAFDDLNDFICRTRSEGFGQEVRRRILLGAYVLSAGYYDAYYNKAQLLRKSIKNEFSKMFSRCDVLLTPTVPVTALKSGAGMTPVQMYQTDICTCSVNIAGLPAVSLPCGHDGKGLPVGMQLIGDKFSEDVVLNASLAFERETEGSHLKTADMGVLL</sequence>
<evidence type="ECO:0000256" key="6">
    <source>
        <dbReference type="ARBA" id="ARBA00025295"/>
    </source>
</evidence>
<feature type="active site" description="Charge relay system" evidence="8">
    <location>
        <position position="75"/>
    </location>
</feature>
<keyword evidence="4 8" id="KW-0067">ATP-binding</keyword>
<dbReference type="AlphaFoldDB" id="A0A1M5X2V5"/>
<name>A0A1M5X2V5_9FIRM</name>
<accession>A0A1M5X2V5</accession>
<evidence type="ECO:0000256" key="3">
    <source>
        <dbReference type="ARBA" id="ARBA00022741"/>
    </source>
</evidence>
<protein>
    <recommendedName>
        <fullName evidence="8">Glutamyl-tRNA(Gln) amidotransferase subunit A</fullName>
        <shortName evidence="8">Glu-ADT subunit A</shortName>
        <ecNumber evidence="8">6.3.5.7</ecNumber>
    </recommendedName>
</protein>
<keyword evidence="10" id="KW-0808">Transferase</keyword>
<keyword evidence="3 8" id="KW-0547">Nucleotide-binding</keyword>
<evidence type="ECO:0000313" key="11">
    <source>
        <dbReference type="Proteomes" id="UP000183995"/>
    </source>
</evidence>
<comment type="subunit">
    <text evidence="8">Heterotrimer of A, B and C subunits.</text>
</comment>
<dbReference type="InterPro" id="IPR004412">
    <property type="entry name" value="GatA"/>
</dbReference>
<dbReference type="OrthoDB" id="9811471at2"/>
<comment type="similarity">
    <text evidence="1 8">Belongs to the amidase family. GatA subfamily.</text>
</comment>
<dbReference type="EC" id="6.3.5.7" evidence="8"/>
<dbReference type="STRING" id="1123282.SAMN02745823_01560"/>
<evidence type="ECO:0000259" key="9">
    <source>
        <dbReference type="Pfam" id="PF01425"/>
    </source>
</evidence>
<evidence type="ECO:0000256" key="5">
    <source>
        <dbReference type="ARBA" id="ARBA00022917"/>
    </source>
</evidence>
<dbReference type="InterPro" id="IPR023631">
    <property type="entry name" value="Amidase_dom"/>
</dbReference>
<dbReference type="Pfam" id="PF01425">
    <property type="entry name" value="Amidase"/>
    <property type="match status" value="1"/>
</dbReference>
<dbReference type="EMBL" id="FQXV01000004">
    <property type="protein sequence ID" value="SHH94206.1"/>
    <property type="molecule type" value="Genomic_DNA"/>
</dbReference>
<dbReference type="Proteomes" id="UP000183995">
    <property type="component" value="Unassembled WGS sequence"/>
</dbReference>
<dbReference type="PANTHER" id="PTHR11895:SF151">
    <property type="entry name" value="GLUTAMYL-TRNA(GLN) AMIDOTRANSFERASE SUBUNIT A"/>
    <property type="match status" value="1"/>
</dbReference>
<dbReference type="GO" id="GO:0005524">
    <property type="term" value="F:ATP binding"/>
    <property type="evidence" value="ECO:0007669"/>
    <property type="project" value="UniProtKB-KW"/>
</dbReference>
<dbReference type="Gene3D" id="3.90.1300.10">
    <property type="entry name" value="Amidase signature (AS) domain"/>
    <property type="match status" value="1"/>
</dbReference>
<gene>
    <name evidence="8" type="primary">gatA</name>
    <name evidence="10" type="ORF">SAMN02745823_01560</name>
</gene>
<feature type="active site" description="Acyl-ester intermediate" evidence="8">
    <location>
        <position position="174"/>
    </location>
</feature>
<dbReference type="PANTHER" id="PTHR11895">
    <property type="entry name" value="TRANSAMIDASE"/>
    <property type="match status" value="1"/>
</dbReference>
<organism evidence="10 11">
    <name type="scientific">Sporobacter termitidis DSM 10068</name>
    <dbReference type="NCBI Taxonomy" id="1123282"/>
    <lineage>
        <taxon>Bacteria</taxon>
        <taxon>Bacillati</taxon>
        <taxon>Bacillota</taxon>
        <taxon>Clostridia</taxon>
        <taxon>Eubacteriales</taxon>
        <taxon>Oscillospiraceae</taxon>
        <taxon>Sporobacter</taxon>
    </lineage>
</organism>
<dbReference type="GO" id="GO:0030956">
    <property type="term" value="C:glutamyl-tRNA(Gln) amidotransferase complex"/>
    <property type="evidence" value="ECO:0007669"/>
    <property type="project" value="InterPro"/>
</dbReference>
<evidence type="ECO:0000256" key="1">
    <source>
        <dbReference type="ARBA" id="ARBA00008069"/>
    </source>
</evidence>
<keyword evidence="11" id="KW-1185">Reference proteome</keyword>
<comment type="function">
    <text evidence="6 8">Allows the formation of correctly charged Gln-tRNA(Gln) through the transamidation of misacylated Glu-tRNA(Gln) in organisms which lack glutaminyl-tRNA synthetase. The reaction takes place in the presence of glutamine and ATP through an activated gamma-phospho-Glu-tRNA(Gln).</text>
</comment>
<dbReference type="GO" id="GO:0016740">
    <property type="term" value="F:transferase activity"/>
    <property type="evidence" value="ECO:0007669"/>
    <property type="project" value="UniProtKB-KW"/>
</dbReference>
<comment type="catalytic activity">
    <reaction evidence="7 8">
        <text>L-glutamyl-tRNA(Gln) + L-glutamine + ATP + H2O = L-glutaminyl-tRNA(Gln) + L-glutamate + ADP + phosphate + H(+)</text>
        <dbReference type="Rhea" id="RHEA:17521"/>
        <dbReference type="Rhea" id="RHEA-COMP:9681"/>
        <dbReference type="Rhea" id="RHEA-COMP:9684"/>
        <dbReference type="ChEBI" id="CHEBI:15377"/>
        <dbReference type="ChEBI" id="CHEBI:15378"/>
        <dbReference type="ChEBI" id="CHEBI:29985"/>
        <dbReference type="ChEBI" id="CHEBI:30616"/>
        <dbReference type="ChEBI" id="CHEBI:43474"/>
        <dbReference type="ChEBI" id="CHEBI:58359"/>
        <dbReference type="ChEBI" id="CHEBI:78520"/>
        <dbReference type="ChEBI" id="CHEBI:78521"/>
        <dbReference type="ChEBI" id="CHEBI:456216"/>
        <dbReference type="EC" id="6.3.5.7"/>
    </reaction>
</comment>
<reference evidence="10 11" key="1">
    <citation type="submission" date="2016-11" db="EMBL/GenBank/DDBJ databases">
        <authorList>
            <person name="Jaros S."/>
            <person name="Januszkiewicz K."/>
            <person name="Wedrychowicz H."/>
        </authorList>
    </citation>
    <scope>NUCLEOTIDE SEQUENCE [LARGE SCALE GENOMIC DNA]</scope>
    <source>
        <strain evidence="10 11">DSM 10068</strain>
    </source>
</reference>
<dbReference type="NCBIfam" id="TIGR00132">
    <property type="entry name" value="gatA"/>
    <property type="match status" value="1"/>
</dbReference>
<evidence type="ECO:0000256" key="4">
    <source>
        <dbReference type="ARBA" id="ARBA00022840"/>
    </source>
</evidence>
<dbReference type="SUPFAM" id="SSF75304">
    <property type="entry name" value="Amidase signature (AS) enzymes"/>
    <property type="match status" value="1"/>
</dbReference>
<feature type="active site" description="Charge relay system" evidence="8">
    <location>
        <position position="150"/>
    </location>
</feature>
<dbReference type="InterPro" id="IPR036928">
    <property type="entry name" value="AS_sf"/>
</dbReference>
<feature type="domain" description="Amidase" evidence="9">
    <location>
        <begin position="20"/>
        <end position="459"/>
    </location>
</feature>
<dbReference type="PROSITE" id="PS00571">
    <property type="entry name" value="AMIDASES"/>
    <property type="match status" value="1"/>
</dbReference>
<dbReference type="InterPro" id="IPR020556">
    <property type="entry name" value="Amidase_CS"/>
</dbReference>
<dbReference type="RefSeq" id="WP_073077410.1">
    <property type="nucleotide sequence ID" value="NZ_FQXV01000004.1"/>
</dbReference>
<dbReference type="HAMAP" id="MF_00120">
    <property type="entry name" value="GatA"/>
    <property type="match status" value="1"/>
</dbReference>
<evidence type="ECO:0000256" key="8">
    <source>
        <dbReference type="HAMAP-Rule" id="MF_00120"/>
    </source>
</evidence>
<evidence type="ECO:0000256" key="7">
    <source>
        <dbReference type="ARBA" id="ARBA00047407"/>
    </source>
</evidence>
<keyword evidence="5 8" id="KW-0648">Protein biosynthesis</keyword>
<evidence type="ECO:0000313" key="10">
    <source>
        <dbReference type="EMBL" id="SHH94206.1"/>
    </source>
</evidence>
<dbReference type="GO" id="GO:0050567">
    <property type="term" value="F:glutaminyl-tRNA synthase (glutamine-hydrolyzing) activity"/>
    <property type="evidence" value="ECO:0007669"/>
    <property type="project" value="UniProtKB-UniRule"/>
</dbReference>
<proteinExistence type="inferred from homology"/>
<evidence type="ECO:0000256" key="2">
    <source>
        <dbReference type="ARBA" id="ARBA00022598"/>
    </source>
</evidence>
<dbReference type="InterPro" id="IPR000120">
    <property type="entry name" value="Amidase"/>
</dbReference>
<keyword evidence="2 8" id="KW-0436">Ligase</keyword>
<dbReference type="GO" id="GO:0006412">
    <property type="term" value="P:translation"/>
    <property type="evidence" value="ECO:0007669"/>
    <property type="project" value="UniProtKB-UniRule"/>
</dbReference>